<keyword evidence="10 11" id="KW-0472">Membrane</keyword>
<evidence type="ECO:0000256" key="9">
    <source>
        <dbReference type="ARBA" id="ARBA00023049"/>
    </source>
</evidence>
<keyword evidence="9 11" id="KW-0482">Metalloprotease</keyword>
<keyword evidence="14" id="KW-1185">Reference proteome</keyword>
<proteinExistence type="inferred from homology"/>
<dbReference type="Proteomes" id="UP000029733">
    <property type="component" value="Unassembled WGS sequence"/>
</dbReference>
<comment type="cofactor">
    <cofactor evidence="1 11">
        <name>Zn(2+)</name>
        <dbReference type="ChEBI" id="CHEBI:29105"/>
    </cofactor>
</comment>
<sequence>MSLFVALLVLSFLVFFHELGHFIVARLFGVRVEVFSIGFGKKLLTFHTKHTQYALSLIPLGGYVKLKGQDDSNPKLEQTSALEADSYLAKSPCKRIAILLAGAGFNFLLAFILYVIVGINGIPSLAPIVGDVRENTPAFTAGLQPNDRIVGINGTHIRTWEELDSIITESSGSLNVEIMRKSNEQGQIAGSGAKIIEKQSHASNELAQERIQLTLTPIVQDSKNIFGEPIKRRMIGIVSANALEKVHYYGLDSLYYGWHETLKASVLIIQGIGKLISGVVPSSQVGGVISIVSVIDVASRDNLSRFLYLVALISVNLGVLNLLPIPALDGGHILFNAYEMLRGKKPNEQVAYYLTLCGWAVLLGLMMLGLYNDIFRLLA</sequence>
<evidence type="ECO:0000256" key="6">
    <source>
        <dbReference type="ARBA" id="ARBA00022801"/>
    </source>
</evidence>
<dbReference type="GO" id="GO:0006508">
    <property type="term" value="P:proteolysis"/>
    <property type="evidence" value="ECO:0007669"/>
    <property type="project" value="UniProtKB-KW"/>
</dbReference>
<keyword evidence="7 11" id="KW-0862">Zinc</keyword>
<evidence type="ECO:0000256" key="10">
    <source>
        <dbReference type="ARBA" id="ARBA00023136"/>
    </source>
</evidence>
<dbReference type="AlphaFoldDB" id="A0A4U8TBE1"/>
<evidence type="ECO:0000256" key="4">
    <source>
        <dbReference type="ARBA" id="ARBA00022670"/>
    </source>
</evidence>
<feature type="transmembrane region" description="Helical" evidence="11">
    <location>
        <begin position="306"/>
        <end position="325"/>
    </location>
</feature>
<evidence type="ECO:0000256" key="5">
    <source>
        <dbReference type="ARBA" id="ARBA00022692"/>
    </source>
</evidence>
<dbReference type="SMART" id="SM00228">
    <property type="entry name" value="PDZ"/>
    <property type="match status" value="1"/>
</dbReference>
<dbReference type="EMBL" id="JRPR02000003">
    <property type="protein sequence ID" value="TLD96508.1"/>
    <property type="molecule type" value="Genomic_DNA"/>
</dbReference>
<reference evidence="13 14" key="1">
    <citation type="journal article" date="2014" name="Genome Announc.">
        <title>Draft genome sequences of eight enterohepatic helicobacter species isolated from both laboratory and wild rodents.</title>
        <authorList>
            <person name="Sheh A."/>
            <person name="Shen Z."/>
            <person name="Fox J.G."/>
        </authorList>
    </citation>
    <scope>NUCLEOTIDE SEQUENCE [LARGE SCALE GENOMIC DNA]</scope>
    <source>
        <strain evidence="13 14">MIT 09-6949</strain>
    </source>
</reference>
<dbReference type="InterPro" id="IPR008915">
    <property type="entry name" value="Peptidase_M50"/>
</dbReference>
<dbReference type="GO" id="GO:0046872">
    <property type="term" value="F:metal ion binding"/>
    <property type="evidence" value="ECO:0007669"/>
    <property type="project" value="UniProtKB-KW"/>
</dbReference>
<keyword evidence="11" id="KW-0479">Metal-binding</keyword>
<gene>
    <name evidence="13" type="primary">rseP</name>
    <name evidence="13" type="ORF">LS71_005425</name>
</gene>
<evidence type="ECO:0000256" key="8">
    <source>
        <dbReference type="ARBA" id="ARBA00022989"/>
    </source>
</evidence>
<evidence type="ECO:0000259" key="12">
    <source>
        <dbReference type="PROSITE" id="PS50106"/>
    </source>
</evidence>
<name>A0A4U8TBE1_9HELI</name>
<dbReference type="InterPro" id="IPR036034">
    <property type="entry name" value="PDZ_sf"/>
</dbReference>
<dbReference type="InterPro" id="IPR001478">
    <property type="entry name" value="PDZ"/>
</dbReference>
<dbReference type="Pfam" id="PF17820">
    <property type="entry name" value="PDZ_6"/>
    <property type="match status" value="1"/>
</dbReference>
<dbReference type="OrthoDB" id="9782003at2"/>
<feature type="transmembrane region" description="Helical" evidence="11">
    <location>
        <begin position="96"/>
        <end position="117"/>
    </location>
</feature>
<evidence type="ECO:0000256" key="2">
    <source>
        <dbReference type="ARBA" id="ARBA00004141"/>
    </source>
</evidence>
<feature type="domain" description="PDZ" evidence="12">
    <location>
        <begin position="128"/>
        <end position="182"/>
    </location>
</feature>
<keyword evidence="8 11" id="KW-1133">Transmembrane helix</keyword>
<dbReference type="PROSITE" id="PS50106">
    <property type="entry name" value="PDZ"/>
    <property type="match status" value="1"/>
</dbReference>
<evidence type="ECO:0000256" key="3">
    <source>
        <dbReference type="ARBA" id="ARBA00007931"/>
    </source>
</evidence>
<organism evidence="13 14">
    <name type="scientific">Helicobacter jaachi</name>
    <dbReference type="NCBI Taxonomy" id="1677920"/>
    <lineage>
        <taxon>Bacteria</taxon>
        <taxon>Pseudomonadati</taxon>
        <taxon>Campylobacterota</taxon>
        <taxon>Epsilonproteobacteria</taxon>
        <taxon>Campylobacterales</taxon>
        <taxon>Helicobacteraceae</taxon>
        <taxon>Helicobacter</taxon>
    </lineage>
</organism>
<dbReference type="PANTHER" id="PTHR42837:SF2">
    <property type="entry name" value="MEMBRANE METALLOPROTEASE ARASP2, CHLOROPLASTIC-RELATED"/>
    <property type="match status" value="1"/>
</dbReference>
<dbReference type="GO" id="GO:0004222">
    <property type="term" value="F:metalloendopeptidase activity"/>
    <property type="evidence" value="ECO:0007669"/>
    <property type="project" value="InterPro"/>
</dbReference>
<dbReference type="InterPro" id="IPR004387">
    <property type="entry name" value="Pept_M50_Zn"/>
</dbReference>
<evidence type="ECO:0000256" key="7">
    <source>
        <dbReference type="ARBA" id="ARBA00022833"/>
    </source>
</evidence>
<dbReference type="EC" id="3.4.24.-" evidence="11"/>
<dbReference type="CDD" id="cd06163">
    <property type="entry name" value="S2P-M50_PDZ_RseP-like"/>
    <property type="match status" value="1"/>
</dbReference>
<comment type="subcellular location">
    <subcellularLocation>
        <location evidence="2">Membrane</location>
        <topology evidence="2">Multi-pass membrane protein</topology>
    </subcellularLocation>
</comment>
<dbReference type="SUPFAM" id="SSF50156">
    <property type="entry name" value="PDZ domain-like"/>
    <property type="match status" value="1"/>
</dbReference>
<dbReference type="NCBIfam" id="TIGR00054">
    <property type="entry name" value="RIP metalloprotease RseP"/>
    <property type="match status" value="1"/>
</dbReference>
<dbReference type="STRING" id="1677920.LS71_03450"/>
<feature type="transmembrane region" description="Helical" evidence="11">
    <location>
        <begin position="350"/>
        <end position="371"/>
    </location>
</feature>
<evidence type="ECO:0000256" key="11">
    <source>
        <dbReference type="RuleBase" id="RU362031"/>
    </source>
</evidence>
<dbReference type="InterPro" id="IPR041489">
    <property type="entry name" value="PDZ_6"/>
</dbReference>
<comment type="caution">
    <text evidence="13">The sequence shown here is derived from an EMBL/GenBank/DDBJ whole genome shotgun (WGS) entry which is preliminary data.</text>
</comment>
<dbReference type="Pfam" id="PF02163">
    <property type="entry name" value="Peptidase_M50"/>
    <property type="match status" value="1"/>
</dbReference>
<protein>
    <recommendedName>
        <fullName evidence="11">Zinc metalloprotease</fullName>
        <ecNumber evidence="11">3.4.24.-</ecNumber>
    </recommendedName>
</protein>
<comment type="similarity">
    <text evidence="3 11">Belongs to the peptidase M50B family.</text>
</comment>
<evidence type="ECO:0000313" key="14">
    <source>
        <dbReference type="Proteomes" id="UP000029733"/>
    </source>
</evidence>
<dbReference type="Gene3D" id="2.30.42.10">
    <property type="match status" value="1"/>
</dbReference>
<evidence type="ECO:0000256" key="1">
    <source>
        <dbReference type="ARBA" id="ARBA00001947"/>
    </source>
</evidence>
<dbReference type="GO" id="GO:0016020">
    <property type="term" value="C:membrane"/>
    <property type="evidence" value="ECO:0007669"/>
    <property type="project" value="UniProtKB-SubCell"/>
</dbReference>
<accession>A0A4U8TBE1</accession>
<evidence type="ECO:0000313" key="13">
    <source>
        <dbReference type="EMBL" id="TLD96508.1"/>
    </source>
</evidence>
<dbReference type="PANTHER" id="PTHR42837">
    <property type="entry name" value="REGULATOR OF SIGMA-E PROTEASE RSEP"/>
    <property type="match status" value="1"/>
</dbReference>
<keyword evidence="4 13" id="KW-0645">Protease</keyword>
<keyword evidence="6 11" id="KW-0378">Hydrolase</keyword>
<dbReference type="RefSeq" id="WP_034353673.1">
    <property type="nucleotide sequence ID" value="NZ_JRPR02000003.1"/>
</dbReference>
<keyword evidence="5 11" id="KW-0812">Transmembrane</keyword>